<evidence type="ECO:0000313" key="3">
    <source>
        <dbReference type="Proteomes" id="UP001165667"/>
    </source>
</evidence>
<dbReference type="InterPro" id="IPR036282">
    <property type="entry name" value="Glutathione-S-Trfase_C_sf"/>
</dbReference>
<dbReference type="InterPro" id="IPR036249">
    <property type="entry name" value="Thioredoxin-like_sf"/>
</dbReference>
<dbReference type="RefSeq" id="WP_282585469.1">
    <property type="nucleotide sequence ID" value="NZ_JAMOIM010000008.1"/>
</dbReference>
<dbReference type="CDD" id="cd03043">
    <property type="entry name" value="GST_N_1"/>
    <property type="match status" value="1"/>
</dbReference>
<comment type="caution">
    <text evidence="2">The sequence shown here is derived from an EMBL/GenBank/DDBJ whole genome shotgun (WGS) entry which is preliminary data.</text>
</comment>
<evidence type="ECO:0000313" key="2">
    <source>
        <dbReference type="EMBL" id="MCW6509105.1"/>
    </source>
</evidence>
<dbReference type="Pfam" id="PF13410">
    <property type="entry name" value="GST_C_2"/>
    <property type="match status" value="1"/>
</dbReference>
<dbReference type="Gene3D" id="1.20.1050.10">
    <property type="match status" value="1"/>
</dbReference>
<dbReference type="Pfam" id="PF13409">
    <property type="entry name" value="GST_N_2"/>
    <property type="match status" value="1"/>
</dbReference>
<sequence length="217" mass="24754">MNWTLTIGNKAYSSWSQRPWILLRHFDIPFTERVVPLDRATTSVDIQQHSPTGRVPALQAGDLVIWESIAIAEFIADRFPDKAIWPVDPDARAIARSLAAEMHASFTRLRQHCPTNFRRPQRAIAIPDDVRHDVDRIEAAWSATRQQWGQGGPFLFGAFTAADAMYAPVVNRFWTYDIPVKGETRAYMEAMMALPAWLAWIEGAKAEPWFIDKYEAI</sequence>
<name>A0AA41YXH1_9HYPH</name>
<dbReference type="PANTHER" id="PTHR42673">
    <property type="entry name" value="MALEYLACETOACETATE ISOMERASE"/>
    <property type="match status" value="1"/>
</dbReference>
<dbReference type="SUPFAM" id="SSF52833">
    <property type="entry name" value="Thioredoxin-like"/>
    <property type="match status" value="1"/>
</dbReference>
<accession>A0AA41YXH1</accession>
<dbReference type="GO" id="GO:0006559">
    <property type="term" value="P:L-phenylalanine catabolic process"/>
    <property type="evidence" value="ECO:0007669"/>
    <property type="project" value="TreeGrafter"/>
</dbReference>
<dbReference type="SFLD" id="SFLDS00019">
    <property type="entry name" value="Glutathione_Transferase_(cytos"/>
    <property type="match status" value="1"/>
</dbReference>
<dbReference type="Gene3D" id="3.40.30.10">
    <property type="entry name" value="Glutaredoxin"/>
    <property type="match status" value="1"/>
</dbReference>
<dbReference type="PROSITE" id="PS50404">
    <property type="entry name" value="GST_NTER"/>
    <property type="match status" value="1"/>
</dbReference>
<dbReference type="GO" id="GO:0006749">
    <property type="term" value="P:glutathione metabolic process"/>
    <property type="evidence" value="ECO:0007669"/>
    <property type="project" value="TreeGrafter"/>
</dbReference>
<reference evidence="2" key="1">
    <citation type="submission" date="2022-05" db="EMBL/GenBank/DDBJ databases">
        <authorList>
            <person name="Pankratov T."/>
        </authorList>
    </citation>
    <scope>NUCLEOTIDE SEQUENCE</scope>
    <source>
        <strain evidence="2">BP6-180914</strain>
    </source>
</reference>
<gene>
    <name evidence="2" type="ORF">M8523_13835</name>
</gene>
<dbReference type="EMBL" id="JAMOIM010000008">
    <property type="protein sequence ID" value="MCW6509105.1"/>
    <property type="molecule type" value="Genomic_DNA"/>
</dbReference>
<dbReference type="CDD" id="cd03194">
    <property type="entry name" value="GST_C_3"/>
    <property type="match status" value="1"/>
</dbReference>
<dbReference type="SUPFAM" id="SSF47616">
    <property type="entry name" value="GST C-terminal domain-like"/>
    <property type="match status" value="1"/>
</dbReference>
<dbReference type="PANTHER" id="PTHR42673:SF4">
    <property type="entry name" value="MALEYLACETOACETATE ISOMERASE"/>
    <property type="match status" value="1"/>
</dbReference>
<dbReference type="GO" id="GO:0016034">
    <property type="term" value="F:maleylacetoacetate isomerase activity"/>
    <property type="evidence" value="ECO:0007669"/>
    <property type="project" value="TreeGrafter"/>
</dbReference>
<keyword evidence="3" id="KW-1185">Reference proteome</keyword>
<dbReference type="InterPro" id="IPR040079">
    <property type="entry name" value="Glutathione_S-Trfase"/>
</dbReference>
<dbReference type="Proteomes" id="UP001165667">
    <property type="component" value="Unassembled WGS sequence"/>
</dbReference>
<proteinExistence type="predicted"/>
<dbReference type="GO" id="GO:0004364">
    <property type="term" value="F:glutathione transferase activity"/>
    <property type="evidence" value="ECO:0007669"/>
    <property type="project" value="TreeGrafter"/>
</dbReference>
<evidence type="ECO:0000259" key="1">
    <source>
        <dbReference type="PROSITE" id="PS50404"/>
    </source>
</evidence>
<dbReference type="InterPro" id="IPR004045">
    <property type="entry name" value="Glutathione_S-Trfase_N"/>
</dbReference>
<organism evidence="2 3">
    <name type="scientific">Lichenifustis flavocetrariae</name>
    <dbReference type="NCBI Taxonomy" id="2949735"/>
    <lineage>
        <taxon>Bacteria</taxon>
        <taxon>Pseudomonadati</taxon>
        <taxon>Pseudomonadota</taxon>
        <taxon>Alphaproteobacteria</taxon>
        <taxon>Hyphomicrobiales</taxon>
        <taxon>Lichenihabitantaceae</taxon>
        <taxon>Lichenifustis</taxon>
    </lineage>
</organism>
<dbReference type="SFLD" id="SFLDG00358">
    <property type="entry name" value="Main_(cytGST)"/>
    <property type="match status" value="1"/>
</dbReference>
<dbReference type="AlphaFoldDB" id="A0AA41YXH1"/>
<feature type="domain" description="GST N-terminal" evidence="1">
    <location>
        <begin position="3"/>
        <end position="83"/>
    </location>
</feature>
<protein>
    <submittedName>
        <fullName evidence="2">Glutathione S-transferase family protein</fullName>
    </submittedName>
</protein>